<accession>A0A7M4DH96</accession>
<dbReference type="AlphaFoldDB" id="A0A7M4DH96"/>
<dbReference type="InterPro" id="IPR013324">
    <property type="entry name" value="RNA_pol_sigma_r3/r4-like"/>
</dbReference>
<dbReference type="PANTHER" id="PTHR43133:SF8">
    <property type="entry name" value="RNA POLYMERASE SIGMA FACTOR HI_1459-RELATED"/>
    <property type="match status" value="1"/>
</dbReference>
<dbReference type="GO" id="GO:0016987">
    <property type="term" value="F:sigma factor activity"/>
    <property type="evidence" value="ECO:0007669"/>
    <property type="project" value="UniProtKB-KW"/>
</dbReference>
<keyword evidence="2" id="KW-0805">Transcription regulation</keyword>
<dbReference type="RefSeq" id="WP_156740319.1">
    <property type="nucleotide sequence ID" value="NZ_CACRYJ010000018.1"/>
</dbReference>
<evidence type="ECO:0000256" key="5">
    <source>
        <dbReference type="ARBA" id="ARBA00023163"/>
    </source>
</evidence>
<dbReference type="SUPFAM" id="SSF88946">
    <property type="entry name" value="Sigma2 domain of RNA polymerase sigma factors"/>
    <property type="match status" value="1"/>
</dbReference>
<reference evidence="6 7" key="1">
    <citation type="submission" date="2019-11" db="EMBL/GenBank/DDBJ databases">
        <authorList>
            <person name="Criscuolo A."/>
        </authorList>
    </citation>
    <scope>NUCLEOTIDE SEQUENCE [LARGE SCALE GENOMIC DNA]</scope>
    <source>
        <strain evidence="6">CIP111667</strain>
    </source>
</reference>
<dbReference type="InterPro" id="IPR036388">
    <property type="entry name" value="WH-like_DNA-bd_sf"/>
</dbReference>
<keyword evidence="5" id="KW-0804">Transcription</keyword>
<dbReference type="Proteomes" id="UP000419743">
    <property type="component" value="Unassembled WGS sequence"/>
</dbReference>
<dbReference type="InterPro" id="IPR039425">
    <property type="entry name" value="RNA_pol_sigma-70-like"/>
</dbReference>
<proteinExistence type="inferred from homology"/>
<evidence type="ECO:0000256" key="3">
    <source>
        <dbReference type="ARBA" id="ARBA00023082"/>
    </source>
</evidence>
<name>A0A7M4DH96_9MICO</name>
<dbReference type="InterPro" id="IPR013325">
    <property type="entry name" value="RNA_pol_sigma_r2"/>
</dbReference>
<dbReference type="EMBL" id="CACRYJ010000018">
    <property type="protein sequence ID" value="VZO36289.1"/>
    <property type="molecule type" value="Genomic_DNA"/>
</dbReference>
<dbReference type="Gene3D" id="1.10.10.10">
    <property type="entry name" value="Winged helix-like DNA-binding domain superfamily/Winged helix DNA-binding domain"/>
    <property type="match status" value="1"/>
</dbReference>
<evidence type="ECO:0000313" key="6">
    <source>
        <dbReference type="EMBL" id="VZO36289.1"/>
    </source>
</evidence>
<evidence type="ECO:0000313" key="7">
    <source>
        <dbReference type="Proteomes" id="UP000419743"/>
    </source>
</evidence>
<evidence type="ECO:0000256" key="1">
    <source>
        <dbReference type="ARBA" id="ARBA00010641"/>
    </source>
</evidence>
<dbReference type="Gene3D" id="1.10.1740.10">
    <property type="match status" value="1"/>
</dbReference>
<dbReference type="SUPFAM" id="SSF88659">
    <property type="entry name" value="Sigma3 and sigma4 domains of RNA polymerase sigma factors"/>
    <property type="match status" value="1"/>
</dbReference>
<keyword evidence="3" id="KW-0731">Sigma factor</keyword>
<dbReference type="InterPro" id="IPR014284">
    <property type="entry name" value="RNA_pol_sigma-70_dom"/>
</dbReference>
<dbReference type="GO" id="GO:0003677">
    <property type="term" value="F:DNA binding"/>
    <property type="evidence" value="ECO:0007669"/>
    <property type="project" value="UniProtKB-KW"/>
</dbReference>
<organism evidence="6 7">
    <name type="scientific">Occultella aeris</name>
    <dbReference type="NCBI Taxonomy" id="2761496"/>
    <lineage>
        <taxon>Bacteria</taxon>
        <taxon>Bacillati</taxon>
        <taxon>Actinomycetota</taxon>
        <taxon>Actinomycetes</taxon>
        <taxon>Micrococcales</taxon>
        <taxon>Ruaniaceae</taxon>
        <taxon>Occultella</taxon>
    </lineage>
</organism>
<dbReference type="PANTHER" id="PTHR43133">
    <property type="entry name" value="RNA POLYMERASE ECF-TYPE SIGMA FACTO"/>
    <property type="match status" value="1"/>
</dbReference>
<evidence type="ECO:0000256" key="2">
    <source>
        <dbReference type="ARBA" id="ARBA00023015"/>
    </source>
</evidence>
<protein>
    <submittedName>
        <fullName evidence="6">RNA polymerase sigma factor</fullName>
    </submittedName>
</protein>
<comment type="similarity">
    <text evidence="1">Belongs to the sigma-70 factor family. ECF subfamily.</text>
</comment>
<evidence type="ECO:0000256" key="4">
    <source>
        <dbReference type="ARBA" id="ARBA00023125"/>
    </source>
</evidence>
<keyword evidence="7" id="KW-1185">Reference proteome</keyword>
<keyword evidence="4" id="KW-0238">DNA-binding</keyword>
<dbReference type="NCBIfam" id="TIGR02937">
    <property type="entry name" value="sigma70-ECF"/>
    <property type="match status" value="1"/>
</dbReference>
<comment type="caution">
    <text evidence="6">The sequence shown here is derived from an EMBL/GenBank/DDBJ whole genome shotgun (WGS) entry which is preliminary data.</text>
</comment>
<gene>
    <name evidence="6" type="ORF">HALOF300_01493</name>
</gene>
<dbReference type="GO" id="GO:0006352">
    <property type="term" value="P:DNA-templated transcription initiation"/>
    <property type="evidence" value="ECO:0007669"/>
    <property type="project" value="InterPro"/>
</dbReference>
<sequence length="203" mass="22741">MIEASPGETLVVRASAAFERFRGGDRTAFDDLVSMLTPLLWHTSRGQGLDRTEAEDVLQTVWLSLVRSAASVRDPRTVVKWLLVTTKRESWRVSRVRGNELAHTSTPRPDAETDELDRVVAPAEDLPEHVAVRNERDVRLWHHVRELSDRCRELLRVIAFADRPDYAAIAEALGMPVGSIGPTRGRCLARLRAKLSTDPGWAS</sequence>